<name>A0AB37HUB7_MAMSC</name>
<dbReference type="Pfam" id="PF13392">
    <property type="entry name" value="HNH_3"/>
    <property type="match status" value="1"/>
</dbReference>
<dbReference type="GO" id="GO:0004519">
    <property type="term" value="F:endonuclease activity"/>
    <property type="evidence" value="ECO:0007669"/>
    <property type="project" value="UniProtKB-KW"/>
</dbReference>
<proteinExistence type="predicted"/>
<dbReference type="InterPro" id="IPR003615">
    <property type="entry name" value="HNH_nuc"/>
</dbReference>
<keyword evidence="2" id="KW-0255">Endonuclease</keyword>
<protein>
    <submittedName>
        <fullName evidence="2">HNH endonuclease</fullName>
    </submittedName>
</protein>
<reference evidence="2" key="1">
    <citation type="submission" date="2021-02" db="EMBL/GenBank/DDBJ databases">
        <title>cfr and optrA-positive Staphylococcus spp.</title>
        <authorList>
            <person name="Chen L."/>
        </authorList>
    </citation>
    <scope>NUCLEOTIDE SEQUENCE</scope>
    <source>
        <strain evidence="2">GDQ20D70P</strain>
    </source>
</reference>
<feature type="domain" description="HNH nuclease" evidence="1">
    <location>
        <begin position="97"/>
        <end position="140"/>
    </location>
</feature>
<gene>
    <name evidence="2" type="ORF">JRU67_11895</name>
</gene>
<keyword evidence="2" id="KW-0378">Hydrolase</keyword>
<dbReference type="EMBL" id="CP069389">
    <property type="protein sequence ID" value="QRN92697.1"/>
    <property type="molecule type" value="Genomic_DNA"/>
</dbReference>
<keyword evidence="2" id="KW-0540">Nuclease</keyword>
<dbReference type="Proteomes" id="UP000640299">
    <property type="component" value="Chromosome"/>
</dbReference>
<accession>A0AB37HUB7</accession>
<sequence length="209" mass="24677">MENHIGRFLTRNEHVKFIDNNKNNLIIENLKLYSSDYDVKELRKNNRWLAVIDYPRYEISDKGFLYDKEREILIKGWLSHGYRIYDLYNSNGSVKKRAHRLVAVHFLEKEVGKDVVNHKDGNKLNNDVSNLEWCTTEENVKHAFKSGLHKVGNEHANAKLLFVEAEEIKSKYKSGNYTYEQLGREYNIDLSYVGKIVREEYRFSKGLVE</sequence>
<dbReference type="InterPro" id="IPR044925">
    <property type="entry name" value="His-Me_finger_sf"/>
</dbReference>
<dbReference type="AlphaFoldDB" id="A0AB37HUB7"/>
<evidence type="ECO:0000313" key="2">
    <source>
        <dbReference type="EMBL" id="QRN92697.1"/>
    </source>
</evidence>
<evidence type="ECO:0000313" key="3">
    <source>
        <dbReference type="Proteomes" id="UP000640299"/>
    </source>
</evidence>
<organism evidence="2 3">
    <name type="scientific">Mammaliicoccus sciuri</name>
    <name type="common">Staphylococcus sciuri</name>
    <dbReference type="NCBI Taxonomy" id="1296"/>
    <lineage>
        <taxon>Bacteria</taxon>
        <taxon>Bacillati</taxon>
        <taxon>Bacillota</taxon>
        <taxon>Bacilli</taxon>
        <taxon>Bacillales</taxon>
        <taxon>Staphylococcaceae</taxon>
        <taxon>Mammaliicoccus</taxon>
    </lineage>
</organism>
<evidence type="ECO:0000259" key="1">
    <source>
        <dbReference type="Pfam" id="PF13392"/>
    </source>
</evidence>
<dbReference type="Gene3D" id="3.90.75.20">
    <property type="match status" value="1"/>
</dbReference>
<dbReference type="SUPFAM" id="SSF54060">
    <property type="entry name" value="His-Me finger endonucleases"/>
    <property type="match status" value="1"/>
</dbReference>